<dbReference type="InterPro" id="IPR001845">
    <property type="entry name" value="HTH_ArsR_DNA-bd_dom"/>
</dbReference>
<dbReference type="InterPro" id="IPR036390">
    <property type="entry name" value="WH_DNA-bd_sf"/>
</dbReference>
<evidence type="ECO:0000256" key="3">
    <source>
        <dbReference type="ARBA" id="ARBA00023163"/>
    </source>
</evidence>
<evidence type="ECO:0000259" key="4">
    <source>
        <dbReference type="PROSITE" id="PS50987"/>
    </source>
</evidence>
<keyword evidence="2" id="KW-0238">DNA-binding</keyword>
<dbReference type="GO" id="GO:0003677">
    <property type="term" value="F:DNA binding"/>
    <property type="evidence" value="ECO:0007669"/>
    <property type="project" value="UniProtKB-KW"/>
</dbReference>
<keyword evidence="3" id="KW-0804">Transcription</keyword>
<dbReference type="PANTHER" id="PTHR43132:SF2">
    <property type="entry name" value="ARSENICAL RESISTANCE OPERON REPRESSOR ARSR-RELATED"/>
    <property type="match status" value="1"/>
</dbReference>
<dbReference type="Gene3D" id="1.10.10.10">
    <property type="entry name" value="Winged helix-like DNA-binding domain superfamily/Winged helix DNA-binding domain"/>
    <property type="match status" value="1"/>
</dbReference>
<dbReference type="CDD" id="cd00090">
    <property type="entry name" value="HTH_ARSR"/>
    <property type="match status" value="1"/>
</dbReference>
<evidence type="ECO:0000313" key="6">
    <source>
        <dbReference type="Proteomes" id="UP000243819"/>
    </source>
</evidence>
<dbReference type="Proteomes" id="UP000243819">
    <property type="component" value="Unassembled WGS sequence"/>
</dbReference>
<keyword evidence="6" id="KW-1185">Reference proteome</keyword>
<dbReference type="InterPro" id="IPR011991">
    <property type="entry name" value="ArsR-like_HTH"/>
</dbReference>
<dbReference type="SUPFAM" id="SSF46785">
    <property type="entry name" value="Winged helix' DNA-binding domain"/>
    <property type="match status" value="1"/>
</dbReference>
<name>A0A1H9ZZI1_9FIRM</name>
<dbReference type="AlphaFoldDB" id="A0A1H9ZZI1"/>
<feature type="domain" description="HTH arsR-type" evidence="4">
    <location>
        <begin position="1"/>
        <end position="93"/>
    </location>
</feature>
<evidence type="ECO:0000256" key="2">
    <source>
        <dbReference type="ARBA" id="ARBA00023125"/>
    </source>
</evidence>
<keyword evidence="1" id="KW-0805">Transcription regulation</keyword>
<dbReference type="PANTHER" id="PTHR43132">
    <property type="entry name" value="ARSENICAL RESISTANCE OPERON REPRESSOR ARSR-RELATED"/>
    <property type="match status" value="1"/>
</dbReference>
<dbReference type="Pfam" id="PF01022">
    <property type="entry name" value="HTH_5"/>
    <property type="match status" value="1"/>
</dbReference>
<evidence type="ECO:0000256" key="1">
    <source>
        <dbReference type="ARBA" id="ARBA00023015"/>
    </source>
</evidence>
<dbReference type="PROSITE" id="PS50987">
    <property type="entry name" value="HTH_ARSR_2"/>
    <property type="match status" value="1"/>
</dbReference>
<sequence length="99" mass="11440">MDILRLQVKVFKGLAHPIRIKIIQKLANGPLCVCELNEDIEFSQGNLSQHLKILKDAHIIDSRKDGLKVFYFIRDERILTMLDESKDLIEGYLKSFIKG</sequence>
<dbReference type="NCBIfam" id="NF033788">
    <property type="entry name" value="HTH_metalloreg"/>
    <property type="match status" value="1"/>
</dbReference>
<accession>A0A1H9ZZI1</accession>
<reference evidence="6" key="1">
    <citation type="submission" date="2016-10" db="EMBL/GenBank/DDBJ databases">
        <authorList>
            <person name="Varghese N."/>
            <person name="Submissions S."/>
        </authorList>
    </citation>
    <scope>NUCLEOTIDE SEQUENCE [LARGE SCALE GENOMIC DNA]</scope>
    <source>
        <strain evidence="6">DSM 13577</strain>
    </source>
</reference>
<evidence type="ECO:0000313" key="5">
    <source>
        <dbReference type="EMBL" id="SES86330.1"/>
    </source>
</evidence>
<dbReference type="OrthoDB" id="9798835at2"/>
<dbReference type="EMBL" id="FOIF01000014">
    <property type="protein sequence ID" value="SES86330.1"/>
    <property type="molecule type" value="Genomic_DNA"/>
</dbReference>
<proteinExistence type="predicted"/>
<dbReference type="SMART" id="SM00418">
    <property type="entry name" value="HTH_ARSR"/>
    <property type="match status" value="1"/>
</dbReference>
<dbReference type="RefSeq" id="WP_091349989.1">
    <property type="nucleotide sequence ID" value="NZ_FOIF01000014.1"/>
</dbReference>
<organism evidence="5 6">
    <name type="scientific">Anaerobranca gottschalkii DSM 13577</name>
    <dbReference type="NCBI Taxonomy" id="1120990"/>
    <lineage>
        <taxon>Bacteria</taxon>
        <taxon>Bacillati</taxon>
        <taxon>Bacillota</taxon>
        <taxon>Clostridia</taxon>
        <taxon>Eubacteriales</taxon>
        <taxon>Proteinivoracaceae</taxon>
        <taxon>Anaerobranca</taxon>
    </lineage>
</organism>
<dbReference type="STRING" id="1120990.SAMN03080614_101427"/>
<dbReference type="GO" id="GO:0003700">
    <property type="term" value="F:DNA-binding transcription factor activity"/>
    <property type="evidence" value="ECO:0007669"/>
    <property type="project" value="InterPro"/>
</dbReference>
<dbReference type="InterPro" id="IPR051011">
    <property type="entry name" value="Metal_resp_trans_reg"/>
</dbReference>
<gene>
    <name evidence="5" type="ORF">SAMN03080614_101427</name>
</gene>
<dbReference type="InterPro" id="IPR036388">
    <property type="entry name" value="WH-like_DNA-bd_sf"/>
</dbReference>
<dbReference type="PRINTS" id="PR00778">
    <property type="entry name" value="HTHARSR"/>
</dbReference>
<protein>
    <submittedName>
        <fullName evidence="5">ArsR family transcriptional regulator</fullName>
    </submittedName>
</protein>